<dbReference type="Pfam" id="PF03454">
    <property type="entry name" value="MoeA_C"/>
    <property type="match status" value="1"/>
</dbReference>
<evidence type="ECO:0000256" key="6">
    <source>
        <dbReference type="ARBA" id="ARBA00047317"/>
    </source>
</evidence>
<evidence type="ECO:0000256" key="1">
    <source>
        <dbReference type="ARBA" id="ARBA00002901"/>
    </source>
</evidence>
<evidence type="ECO:0000313" key="11">
    <source>
        <dbReference type="Proteomes" id="UP001601444"/>
    </source>
</evidence>
<dbReference type="EC" id="2.10.1.1" evidence="7"/>
<evidence type="ECO:0000256" key="3">
    <source>
        <dbReference type="ARBA" id="ARBA00010763"/>
    </source>
</evidence>
<comment type="similarity">
    <text evidence="3 7">Belongs to the MoeA family.</text>
</comment>
<dbReference type="Proteomes" id="UP001601444">
    <property type="component" value="Unassembled WGS sequence"/>
</dbReference>
<comment type="cofactor">
    <cofactor evidence="7">
        <name>Mg(2+)</name>
        <dbReference type="ChEBI" id="CHEBI:18420"/>
    </cofactor>
</comment>
<dbReference type="Pfam" id="PF03453">
    <property type="entry name" value="MoeA_N"/>
    <property type="match status" value="1"/>
</dbReference>
<dbReference type="Gene3D" id="2.170.190.11">
    <property type="entry name" value="Molybdopterin biosynthesis moea protein, domain 3"/>
    <property type="match status" value="1"/>
</dbReference>
<dbReference type="EMBL" id="JBIAMX010000018">
    <property type="protein sequence ID" value="MFF0546105.1"/>
    <property type="molecule type" value="Genomic_DNA"/>
</dbReference>
<dbReference type="SUPFAM" id="SSF53218">
    <property type="entry name" value="Molybdenum cofactor biosynthesis proteins"/>
    <property type="match status" value="1"/>
</dbReference>
<feature type="domain" description="MoaB/Mog" evidence="9">
    <location>
        <begin position="219"/>
        <end position="355"/>
    </location>
</feature>
<evidence type="ECO:0000256" key="7">
    <source>
        <dbReference type="RuleBase" id="RU365090"/>
    </source>
</evidence>
<feature type="region of interest" description="Disordered" evidence="8">
    <location>
        <begin position="140"/>
        <end position="159"/>
    </location>
</feature>
<dbReference type="Gene3D" id="2.40.340.10">
    <property type="entry name" value="MoeA, C-terminal, domain IV"/>
    <property type="match status" value="1"/>
</dbReference>
<dbReference type="InterPro" id="IPR001453">
    <property type="entry name" value="MoaB/Mog_dom"/>
</dbReference>
<evidence type="ECO:0000256" key="8">
    <source>
        <dbReference type="SAM" id="MobiDB-lite"/>
    </source>
</evidence>
<keyword evidence="4 7" id="KW-0500">Molybdenum</keyword>
<keyword evidence="5 7" id="KW-0501">Molybdenum cofactor biosynthesis</keyword>
<organism evidence="10 11">
    <name type="scientific">Nocardia thailandica</name>
    <dbReference type="NCBI Taxonomy" id="257275"/>
    <lineage>
        <taxon>Bacteria</taxon>
        <taxon>Bacillati</taxon>
        <taxon>Actinomycetota</taxon>
        <taxon>Actinomycetes</taxon>
        <taxon>Mycobacteriales</taxon>
        <taxon>Nocardiaceae</taxon>
        <taxon>Nocardia</taxon>
    </lineage>
</organism>
<comment type="caution">
    <text evidence="10">The sequence shown here is derived from an EMBL/GenBank/DDBJ whole genome shotgun (WGS) entry which is preliminary data.</text>
</comment>
<dbReference type="CDD" id="cd00887">
    <property type="entry name" value="MoeA"/>
    <property type="match status" value="1"/>
</dbReference>
<dbReference type="SUPFAM" id="SSF63882">
    <property type="entry name" value="MoeA N-terminal region -like"/>
    <property type="match status" value="1"/>
</dbReference>
<comment type="pathway">
    <text evidence="2 7">Cofactor biosynthesis; molybdopterin biosynthesis.</text>
</comment>
<evidence type="ECO:0000259" key="9">
    <source>
        <dbReference type="SMART" id="SM00852"/>
    </source>
</evidence>
<gene>
    <name evidence="10" type="primary">glp</name>
    <name evidence="10" type="ORF">ACFYTF_25020</name>
</gene>
<dbReference type="SMART" id="SM00852">
    <property type="entry name" value="MoCF_biosynth"/>
    <property type="match status" value="1"/>
</dbReference>
<dbReference type="NCBIfam" id="TIGR00177">
    <property type="entry name" value="molyb_syn"/>
    <property type="match status" value="1"/>
</dbReference>
<dbReference type="InterPro" id="IPR038987">
    <property type="entry name" value="MoeA-like"/>
</dbReference>
<keyword evidence="7" id="KW-0460">Magnesium</keyword>
<protein>
    <recommendedName>
        <fullName evidence="7">Molybdopterin molybdenumtransferase</fullName>
        <ecNumber evidence="7">2.10.1.1</ecNumber>
    </recommendedName>
</protein>
<dbReference type="InterPro" id="IPR005111">
    <property type="entry name" value="MoeA_C_domain_IV"/>
</dbReference>
<keyword evidence="11" id="KW-1185">Reference proteome</keyword>
<feature type="compositionally biased region" description="Basic and acidic residues" evidence="8">
    <location>
        <begin position="142"/>
        <end position="159"/>
    </location>
</feature>
<proteinExistence type="inferred from homology"/>
<dbReference type="InterPro" id="IPR036688">
    <property type="entry name" value="MoeA_C_domain_IV_sf"/>
</dbReference>
<evidence type="ECO:0000256" key="2">
    <source>
        <dbReference type="ARBA" id="ARBA00005046"/>
    </source>
</evidence>
<dbReference type="SUPFAM" id="SSF63867">
    <property type="entry name" value="MoeA C-terminal domain-like"/>
    <property type="match status" value="1"/>
</dbReference>
<evidence type="ECO:0000256" key="4">
    <source>
        <dbReference type="ARBA" id="ARBA00022505"/>
    </source>
</evidence>
<dbReference type="InterPro" id="IPR036425">
    <property type="entry name" value="MoaB/Mog-like_dom_sf"/>
</dbReference>
<evidence type="ECO:0000256" key="5">
    <source>
        <dbReference type="ARBA" id="ARBA00023150"/>
    </source>
</evidence>
<dbReference type="Gene3D" id="3.40.980.10">
    <property type="entry name" value="MoaB/Mog-like domain"/>
    <property type="match status" value="1"/>
</dbReference>
<dbReference type="PANTHER" id="PTHR10192">
    <property type="entry name" value="MOLYBDOPTERIN BIOSYNTHESIS PROTEIN"/>
    <property type="match status" value="1"/>
</dbReference>
<comment type="catalytic activity">
    <reaction evidence="6">
        <text>adenylyl-molybdopterin + molybdate = Mo-molybdopterin + AMP + H(+)</text>
        <dbReference type="Rhea" id="RHEA:35047"/>
        <dbReference type="ChEBI" id="CHEBI:15378"/>
        <dbReference type="ChEBI" id="CHEBI:36264"/>
        <dbReference type="ChEBI" id="CHEBI:62727"/>
        <dbReference type="ChEBI" id="CHEBI:71302"/>
        <dbReference type="ChEBI" id="CHEBI:456215"/>
        <dbReference type="EC" id="2.10.1.1"/>
    </reaction>
</comment>
<evidence type="ECO:0000313" key="10">
    <source>
        <dbReference type="EMBL" id="MFF0546105.1"/>
    </source>
</evidence>
<reference evidence="10 11" key="1">
    <citation type="submission" date="2024-10" db="EMBL/GenBank/DDBJ databases">
        <title>The Natural Products Discovery Center: Release of the First 8490 Sequenced Strains for Exploring Actinobacteria Biosynthetic Diversity.</title>
        <authorList>
            <person name="Kalkreuter E."/>
            <person name="Kautsar S.A."/>
            <person name="Yang D."/>
            <person name="Bader C.D."/>
            <person name="Teijaro C.N."/>
            <person name="Fluegel L."/>
            <person name="Davis C.M."/>
            <person name="Simpson J.R."/>
            <person name="Lauterbach L."/>
            <person name="Steele A.D."/>
            <person name="Gui C."/>
            <person name="Meng S."/>
            <person name="Li G."/>
            <person name="Viehrig K."/>
            <person name="Ye F."/>
            <person name="Su P."/>
            <person name="Kiefer A.F."/>
            <person name="Nichols A."/>
            <person name="Cepeda A.J."/>
            <person name="Yan W."/>
            <person name="Fan B."/>
            <person name="Jiang Y."/>
            <person name="Adhikari A."/>
            <person name="Zheng C.-J."/>
            <person name="Schuster L."/>
            <person name="Cowan T.M."/>
            <person name="Smanski M.J."/>
            <person name="Chevrette M.G."/>
            <person name="De Carvalho L.P.S."/>
            <person name="Shen B."/>
        </authorList>
    </citation>
    <scope>NUCLEOTIDE SEQUENCE [LARGE SCALE GENOMIC DNA]</scope>
    <source>
        <strain evidence="10 11">NPDC004045</strain>
    </source>
</reference>
<name>A0ABW6PVA4_9NOCA</name>
<dbReference type="RefSeq" id="WP_387702548.1">
    <property type="nucleotide sequence ID" value="NZ_JBIAMX010000018.1"/>
</dbReference>
<comment type="function">
    <text evidence="1 7">Catalyzes the insertion of molybdate into adenylated molybdopterin with the concomitant release of AMP.</text>
</comment>
<dbReference type="PANTHER" id="PTHR10192:SF5">
    <property type="entry name" value="GEPHYRIN"/>
    <property type="match status" value="1"/>
</dbReference>
<sequence length="434" mass="44137">MNHRPASSPARTVDDYRATVAGLLAHLADRPAESVPVTGALGRVLADDVRSPIDLPVFRNSAMDGYAVRAADVTVTPVTLTVAGLVPAGNPGAAPVGPGQAVKVMTGAPIPPGADAVVPVEDVRRVSDGHGAEAVAVAGRARGRDEGPLPRRGADPTPEDRIVVERGRDAGEFVREAGTDVRVGALVARRGTVLAPRHIAALAAVGLPTVPVVRRPRAMVITTGDELRPAGSALAPGQIFDSNGIALAAALEADGVTVVRVAHSVDDPAVFAALLREAVAAADVVFTSGGVSKGDFEVVKDVLAPLGGVFGPVAVQPGGPQGYTILDGVPVLSFPGNPVSTMVSYEVFARAALRELGGLPAPQVREAPLLGPIASSPAGRRQFLRGVVRGSGVEVVSGPGSHLIAGMAWAEVLVDVPAEVTSLPEGAPVRIWSL</sequence>
<dbReference type="InterPro" id="IPR036135">
    <property type="entry name" value="MoeA_linker/N_sf"/>
</dbReference>
<accession>A0ABW6PVA4</accession>
<dbReference type="Gene3D" id="3.90.105.10">
    <property type="entry name" value="Molybdopterin biosynthesis moea protein, domain 2"/>
    <property type="match status" value="1"/>
</dbReference>
<keyword evidence="7" id="KW-0808">Transferase</keyword>
<dbReference type="NCBIfam" id="NF045515">
    <property type="entry name" value="Glp_gephyrin"/>
    <property type="match status" value="1"/>
</dbReference>
<dbReference type="Pfam" id="PF00994">
    <property type="entry name" value="MoCF_biosynth"/>
    <property type="match status" value="1"/>
</dbReference>
<keyword evidence="7" id="KW-0479">Metal-binding</keyword>
<dbReference type="InterPro" id="IPR005110">
    <property type="entry name" value="MoeA_linker/N"/>
</dbReference>